<dbReference type="Pfam" id="PF01754">
    <property type="entry name" value="zf-A20"/>
    <property type="match status" value="1"/>
</dbReference>
<dbReference type="GO" id="GO:0003677">
    <property type="term" value="F:DNA binding"/>
    <property type="evidence" value="ECO:0007669"/>
    <property type="project" value="InterPro"/>
</dbReference>
<dbReference type="InterPro" id="IPR050652">
    <property type="entry name" value="AN1_A20_ZnFinger"/>
</dbReference>
<dbReference type="InterPro" id="IPR002653">
    <property type="entry name" value="Znf_A20"/>
</dbReference>
<evidence type="ECO:0000313" key="8">
    <source>
        <dbReference type="EMBL" id="CAI8056504.1"/>
    </source>
</evidence>
<gene>
    <name evidence="8" type="ORF">GBAR_LOCUS30794</name>
</gene>
<feature type="compositionally biased region" description="Basic and acidic residues" evidence="5">
    <location>
        <begin position="35"/>
        <end position="48"/>
    </location>
</feature>
<feature type="compositionally biased region" description="Low complexity" evidence="5">
    <location>
        <begin position="63"/>
        <end position="77"/>
    </location>
</feature>
<evidence type="ECO:0000256" key="1">
    <source>
        <dbReference type="ARBA" id="ARBA00022723"/>
    </source>
</evidence>
<evidence type="ECO:0000313" key="9">
    <source>
        <dbReference type="Proteomes" id="UP001174909"/>
    </source>
</evidence>
<dbReference type="Gene3D" id="1.20.5.4770">
    <property type="match status" value="1"/>
</dbReference>
<keyword evidence="2 4" id="KW-0863">Zinc-finger</keyword>
<keyword evidence="3" id="KW-0862">Zinc</keyword>
<dbReference type="PROSITE" id="PS51039">
    <property type="entry name" value="ZF_AN1"/>
    <property type="match status" value="1"/>
</dbReference>
<dbReference type="GO" id="GO:0008270">
    <property type="term" value="F:zinc ion binding"/>
    <property type="evidence" value="ECO:0007669"/>
    <property type="project" value="UniProtKB-KW"/>
</dbReference>
<evidence type="ECO:0000259" key="6">
    <source>
        <dbReference type="PROSITE" id="PS51036"/>
    </source>
</evidence>
<name>A0AA35TYC4_GEOBA</name>
<dbReference type="Pfam" id="PF01428">
    <property type="entry name" value="zf-AN1"/>
    <property type="match status" value="1"/>
</dbReference>
<feature type="compositionally biased region" description="Low complexity" evidence="5">
    <location>
        <begin position="84"/>
        <end position="96"/>
    </location>
</feature>
<dbReference type="InterPro" id="IPR035896">
    <property type="entry name" value="AN1-like_Znf"/>
</dbReference>
<dbReference type="Proteomes" id="UP001174909">
    <property type="component" value="Unassembled WGS sequence"/>
</dbReference>
<dbReference type="AlphaFoldDB" id="A0AA35TYC4"/>
<evidence type="ECO:0000256" key="4">
    <source>
        <dbReference type="PROSITE-ProRule" id="PRU00449"/>
    </source>
</evidence>
<dbReference type="SUPFAM" id="SSF57716">
    <property type="entry name" value="Glucocorticoid receptor-like (DNA-binding domain)"/>
    <property type="match status" value="1"/>
</dbReference>
<dbReference type="EMBL" id="CASHTH010004364">
    <property type="protein sequence ID" value="CAI8056504.1"/>
    <property type="molecule type" value="Genomic_DNA"/>
</dbReference>
<dbReference type="PROSITE" id="PS51036">
    <property type="entry name" value="ZF_A20"/>
    <property type="match status" value="1"/>
</dbReference>
<evidence type="ECO:0000256" key="5">
    <source>
        <dbReference type="SAM" id="MobiDB-lite"/>
    </source>
</evidence>
<keyword evidence="1" id="KW-0479">Metal-binding</keyword>
<dbReference type="InterPro" id="IPR000058">
    <property type="entry name" value="Znf_AN1"/>
</dbReference>
<organism evidence="8 9">
    <name type="scientific">Geodia barretti</name>
    <name type="common">Barrett's horny sponge</name>
    <dbReference type="NCBI Taxonomy" id="519541"/>
    <lineage>
        <taxon>Eukaryota</taxon>
        <taxon>Metazoa</taxon>
        <taxon>Porifera</taxon>
        <taxon>Demospongiae</taxon>
        <taxon>Heteroscleromorpha</taxon>
        <taxon>Tetractinellida</taxon>
        <taxon>Astrophorina</taxon>
        <taxon>Geodiidae</taxon>
        <taxon>Geodia</taxon>
    </lineage>
</organism>
<dbReference type="FunFam" id="4.10.1110.10:FF:000001">
    <property type="entry name" value="Zinc finger AN1-type containing 6"/>
    <property type="match status" value="1"/>
</dbReference>
<dbReference type="PANTHER" id="PTHR10634:SF149">
    <property type="entry name" value="AN1-TYPE DOMAIN-CONTAINING PROTEIN-RELATED"/>
    <property type="match status" value="1"/>
</dbReference>
<feature type="domain" description="A20-type" evidence="6">
    <location>
        <begin position="10"/>
        <end position="44"/>
    </location>
</feature>
<keyword evidence="9" id="KW-1185">Reference proteome</keyword>
<sequence>MDQRPIPTSSSHPTLCRSGCGFFGNPATDGMCSKCHRDSEEGKSEREGPATSSAGSSARVRPSLSDSMTATTTTASSRLGQSELTATPLSSLPASSTSSAATSLSLSLSPSPLTSTKTTPKKNRCYTCKKKVGLTGFACRCGHQFCPLHRYADTHMCTFDYKTSGREELEKHHPKIVAAKIDRL</sequence>
<feature type="region of interest" description="Disordered" evidence="5">
    <location>
        <begin position="31"/>
        <end position="96"/>
    </location>
</feature>
<evidence type="ECO:0000256" key="3">
    <source>
        <dbReference type="ARBA" id="ARBA00022833"/>
    </source>
</evidence>
<evidence type="ECO:0000259" key="7">
    <source>
        <dbReference type="PROSITE" id="PS51039"/>
    </source>
</evidence>
<comment type="caution">
    <text evidence="8">The sequence shown here is derived from an EMBL/GenBank/DDBJ whole genome shotgun (WGS) entry which is preliminary data.</text>
</comment>
<dbReference type="SMART" id="SM00259">
    <property type="entry name" value="ZnF_A20"/>
    <property type="match status" value="1"/>
</dbReference>
<evidence type="ECO:0000256" key="2">
    <source>
        <dbReference type="ARBA" id="ARBA00022771"/>
    </source>
</evidence>
<proteinExistence type="predicted"/>
<dbReference type="Gene3D" id="4.10.1110.10">
    <property type="entry name" value="AN1-like Zinc finger"/>
    <property type="match status" value="1"/>
</dbReference>
<reference evidence="8" key="1">
    <citation type="submission" date="2023-03" db="EMBL/GenBank/DDBJ databases">
        <authorList>
            <person name="Steffen K."/>
            <person name="Cardenas P."/>
        </authorList>
    </citation>
    <scope>NUCLEOTIDE SEQUENCE</scope>
</reference>
<dbReference type="SUPFAM" id="SSF118310">
    <property type="entry name" value="AN1-like Zinc finger"/>
    <property type="match status" value="1"/>
</dbReference>
<dbReference type="PANTHER" id="PTHR10634">
    <property type="entry name" value="AN1-TYPE ZINC FINGER PROTEIN"/>
    <property type="match status" value="1"/>
</dbReference>
<dbReference type="SMART" id="SM00154">
    <property type="entry name" value="ZnF_AN1"/>
    <property type="match status" value="1"/>
</dbReference>
<accession>A0AA35TYC4</accession>
<protein>
    <submittedName>
        <fullName evidence="8">AN1-type zinc finger protein 5</fullName>
    </submittedName>
</protein>
<feature type="domain" description="AN1-type" evidence="7">
    <location>
        <begin position="119"/>
        <end position="165"/>
    </location>
</feature>